<feature type="binding site" evidence="5">
    <location>
        <position position="295"/>
    </location>
    <ligand>
        <name>substrate</name>
    </ligand>
</feature>
<accession>A0A1I3UP92</accession>
<evidence type="ECO:0000256" key="1">
    <source>
        <dbReference type="ARBA" id="ARBA00001933"/>
    </source>
</evidence>
<keyword evidence="2 4" id="KW-0663">Pyridoxal phosphate</keyword>
<organism evidence="7 8">
    <name type="scientific">Marinilactibacillus piezotolerans</name>
    <dbReference type="NCBI Taxonomy" id="258723"/>
    <lineage>
        <taxon>Bacteria</taxon>
        <taxon>Bacillati</taxon>
        <taxon>Bacillota</taxon>
        <taxon>Bacilli</taxon>
        <taxon>Lactobacillales</taxon>
        <taxon>Carnobacteriaceae</taxon>
        <taxon>Marinilactibacillus</taxon>
    </lineage>
</organism>
<dbReference type="PANTHER" id="PTHR30511">
    <property type="entry name" value="ALANINE RACEMASE"/>
    <property type="match status" value="1"/>
</dbReference>
<evidence type="ECO:0000256" key="3">
    <source>
        <dbReference type="ARBA" id="ARBA00023235"/>
    </source>
</evidence>
<feature type="binding site" evidence="5">
    <location>
        <position position="122"/>
    </location>
    <ligand>
        <name>substrate</name>
    </ligand>
</feature>
<dbReference type="SUPFAM" id="SSF50621">
    <property type="entry name" value="Alanine racemase C-terminal domain-like"/>
    <property type="match status" value="1"/>
</dbReference>
<dbReference type="EMBL" id="FOSJ01000001">
    <property type="protein sequence ID" value="SFJ83567.1"/>
    <property type="molecule type" value="Genomic_DNA"/>
</dbReference>
<evidence type="ECO:0000313" key="8">
    <source>
        <dbReference type="Proteomes" id="UP000199589"/>
    </source>
</evidence>
<evidence type="ECO:0000256" key="4">
    <source>
        <dbReference type="PIRSR" id="PIRSR600821-50"/>
    </source>
</evidence>
<dbReference type="GO" id="GO:0008784">
    <property type="term" value="F:alanine racemase activity"/>
    <property type="evidence" value="ECO:0007669"/>
    <property type="project" value="InterPro"/>
</dbReference>
<keyword evidence="3" id="KW-0413">Isomerase</keyword>
<dbReference type="InterPro" id="IPR001608">
    <property type="entry name" value="Ala_racemase_N"/>
</dbReference>
<comment type="cofactor">
    <cofactor evidence="1 4">
        <name>pyridoxal 5'-phosphate</name>
        <dbReference type="ChEBI" id="CHEBI:597326"/>
    </cofactor>
</comment>
<dbReference type="PANTHER" id="PTHR30511:SF0">
    <property type="entry name" value="ALANINE RACEMASE, CATABOLIC-RELATED"/>
    <property type="match status" value="1"/>
</dbReference>
<dbReference type="GO" id="GO:0009252">
    <property type="term" value="P:peptidoglycan biosynthetic process"/>
    <property type="evidence" value="ECO:0007669"/>
    <property type="project" value="TreeGrafter"/>
</dbReference>
<feature type="modified residue" description="N6-(pyridoxal phosphate)lysine" evidence="4">
    <location>
        <position position="30"/>
    </location>
</feature>
<name>A0A1I3UP92_9LACT</name>
<evidence type="ECO:0000259" key="6">
    <source>
        <dbReference type="SMART" id="SM01005"/>
    </source>
</evidence>
<dbReference type="SUPFAM" id="SSF51419">
    <property type="entry name" value="PLP-binding barrel"/>
    <property type="match status" value="1"/>
</dbReference>
<dbReference type="OrthoDB" id="9813814at2"/>
<feature type="domain" description="Alanine racemase C-terminal" evidence="6">
    <location>
        <begin position="228"/>
        <end position="349"/>
    </location>
</feature>
<evidence type="ECO:0000256" key="5">
    <source>
        <dbReference type="PIRSR" id="PIRSR600821-52"/>
    </source>
</evidence>
<dbReference type="SMART" id="SM01005">
    <property type="entry name" value="Ala_racemase_C"/>
    <property type="match status" value="1"/>
</dbReference>
<protein>
    <submittedName>
        <fullName evidence="7">Alanine racemase</fullName>
    </submittedName>
</protein>
<evidence type="ECO:0000256" key="2">
    <source>
        <dbReference type="ARBA" id="ARBA00022898"/>
    </source>
</evidence>
<dbReference type="InterPro" id="IPR000821">
    <property type="entry name" value="Ala_racemase"/>
</dbReference>
<dbReference type="GO" id="GO:0030632">
    <property type="term" value="P:D-alanine biosynthetic process"/>
    <property type="evidence" value="ECO:0007669"/>
    <property type="project" value="TreeGrafter"/>
</dbReference>
<dbReference type="PRINTS" id="PR00992">
    <property type="entry name" value="ALARACEMASE"/>
</dbReference>
<reference evidence="8" key="1">
    <citation type="submission" date="2016-10" db="EMBL/GenBank/DDBJ databases">
        <authorList>
            <person name="Varghese N."/>
            <person name="Submissions S."/>
        </authorList>
    </citation>
    <scope>NUCLEOTIDE SEQUENCE [LARGE SCALE GENOMIC DNA]</scope>
    <source>
        <strain evidence="8">DSM 16108</strain>
    </source>
</reference>
<dbReference type="Proteomes" id="UP000199589">
    <property type="component" value="Unassembled WGS sequence"/>
</dbReference>
<dbReference type="InterPro" id="IPR009006">
    <property type="entry name" value="Ala_racemase/Decarboxylase_C"/>
</dbReference>
<dbReference type="GO" id="GO:0005829">
    <property type="term" value="C:cytosol"/>
    <property type="evidence" value="ECO:0007669"/>
    <property type="project" value="TreeGrafter"/>
</dbReference>
<dbReference type="Gene3D" id="2.40.37.10">
    <property type="entry name" value="Lyase, Ornithine Decarboxylase, Chain A, domain 1"/>
    <property type="match status" value="1"/>
</dbReference>
<dbReference type="Gene3D" id="3.20.20.10">
    <property type="entry name" value="Alanine racemase"/>
    <property type="match status" value="1"/>
</dbReference>
<evidence type="ECO:0000313" key="7">
    <source>
        <dbReference type="EMBL" id="SFJ83567.1"/>
    </source>
</evidence>
<proteinExistence type="predicted"/>
<gene>
    <name evidence="7" type="ORF">SAMN04488569_100134</name>
</gene>
<dbReference type="InterPro" id="IPR029066">
    <property type="entry name" value="PLP-binding_barrel"/>
</dbReference>
<dbReference type="AlphaFoldDB" id="A0A1I3UP92"/>
<sequence>MTAILKLNQQRLYEQAKALQSQNDVIVVVKNDAYNFGMERAFTAFFQAGIKSYATTNLSEAIWLRKQDKEIMILLLDPSTEFNLLKNYNITLTVPNLTFYNKYKAQLKGIKVQLVYKNLLNRFGFDHSEEMLQVFKENYVDITGVWTHFAFADDLTEPKYEIEKNSWLTVLNQLKDYIKNLEYVHAQNSASYTREGLLEGHTHIRPGATAYGALPYFDKIPTSLPAQTIEVSASVKDIVRLKKGQSAGYSAAFVAEKDTSIAICDIGYGNGIMKNRAKHDVLINGKLYPIVVLMMSHLMVEVDEQVNIEDTVILYNDQLRLDEFAYKGVGAISEQMASLNRHTFNLIEIPIN</sequence>
<dbReference type="InterPro" id="IPR011079">
    <property type="entry name" value="Ala_racemase_C"/>
</dbReference>
<dbReference type="RefSeq" id="WP_091895176.1">
    <property type="nucleotide sequence ID" value="NZ_FOSJ01000001.1"/>
</dbReference>
<keyword evidence="8" id="KW-1185">Reference proteome</keyword>
<dbReference type="GO" id="GO:0030170">
    <property type="term" value="F:pyridoxal phosphate binding"/>
    <property type="evidence" value="ECO:0007669"/>
    <property type="project" value="TreeGrafter"/>
</dbReference>
<dbReference type="Pfam" id="PF01168">
    <property type="entry name" value="Ala_racemase_N"/>
    <property type="match status" value="1"/>
</dbReference>
<dbReference type="Pfam" id="PF00842">
    <property type="entry name" value="Ala_racemase_C"/>
    <property type="match status" value="1"/>
</dbReference>